<name>F0QC60_PARA1</name>
<sequence length="497" mass="53926">MNRKVQRMKDGMKNILVIGGGVVGLATAMELNGSGANVVHAYPREGDALSASRAAGAMLGAFGEMSADDGPEEMEEFDFRLAAQRYYPQWLARLREEAAVPVSQVEGTVIIANNLGARDRDGIRRMHAEAARRGEPAEWIEPGDVPGLKPSPVHAPALCLYLKNEHAVHSGELLDAMAAVLSRRPHYHHRDARVLEVQPEGRAWKATLSDGSVQQVDAVVLANGSRSLECLPPGLAEDAALPALSFGKGVSCLISEAPSVAHTIRTPNRTFACGIHLVPRPGTGILYVGATNFTGVDEEAEAKVQPGELHGLFDEAIHQINTDIRTSRIEQIRVGFRPIAAFKRPLVGRTRLPDLYIATGTYRNGVLMAPLVAAMIAAELGLRAAPYQGNPFSVLEDAQRPAGWDIDRLLDVGVRDLVAFLQEPRSPLPYSRARELEAYLRSLLQAAVRNDAGASSDSLHAMIQARLKEAPFNETVHKLFYEIGDREQRPALQPAEA</sequence>
<dbReference type="Gene3D" id="3.50.50.60">
    <property type="entry name" value="FAD/NAD(P)-binding domain"/>
    <property type="match status" value="1"/>
</dbReference>
<dbReference type="GO" id="GO:0005737">
    <property type="term" value="C:cytoplasm"/>
    <property type="evidence" value="ECO:0007669"/>
    <property type="project" value="TreeGrafter"/>
</dbReference>
<dbReference type="Pfam" id="PF01266">
    <property type="entry name" value="DAO"/>
    <property type="match status" value="1"/>
</dbReference>
<dbReference type="KEGG" id="aaa:Acav_1125"/>
<dbReference type="EMBL" id="CP002521">
    <property type="protein sequence ID" value="ADX45047.1"/>
    <property type="molecule type" value="Genomic_DNA"/>
</dbReference>
<protein>
    <submittedName>
        <fullName evidence="3">FAD dependent oxidoreductase</fullName>
    </submittedName>
</protein>
<dbReference type="Gene3D" id="3.30.9.10">
    <property type="entry name" value="D-Amino Acid Oxidase, subunit A, domain 2"/>
    <property type="match status" value="1"/>
</dbReference>
<gene>
    <name evidence="3" type="ordered locus">Acav_1125</name>
</gene>
<evidence type="ECO:0000259" key="2">
    <source>
        <dbReference type="Pfam" id="PF01266"/>
    </source>
</evidence>
<keyword evidence="4" id="KW-1185">Reference proteome</keyword>
<dbReference type="PANTHER" id="PTHR13847">
    <property type="entry name" value="SARCOSINE DEHYDROGENASE-RELATED"/>
    <property type="match status" value="1"/>
</dbReference>
<accession>F0QC60</accession>
<proteinExistence type="predicted"/>
<keyword evidence="1" id="KW-0560">Oxidoreductase</keyword>
<dbReference type="AlphaFoldDB" id="F0QC60"/>
<evidence type="ECO:0000256" key="1">
    <source>
        <dbReference type="ARBA" id="ARBA00023002"/>
    </source>
</evidence>
<evidence type="ECO:0000313" key="4">
    <source>
        <dbReference type="Proteomes" id="UP000002482"/>
    </source>
</evidence>
<dbReference type="InterPro" id="IPR036188">
    <property type="entry name" value="FAD/NAD-bd_sf"/>
</dbReference>
<evidence type="ECO:0000313" key="3">
    <source>
        <dbReference type="EMBL" id="ADX45047.1"/>
    </source>
</evidence>
<dbReference type="HOGENOM" id="CLU_044460_0_0_4"/>
<dbReference type="GO" id="GO:0016491">
    <property type="term" value="F:oxidoreductase activity"/>
    <property type="evidence" value="ECO:0007669"/>
    <property type="project" value="UniProtKB-KW"/>
</dbReference>
<dbReference type="Proteomes" id="UP000002482">
    <property type="component" value="Chromosome"/>
</dbReference>
<organism evidence="3 4">
    <name type="scientific">Paracidovorax avenae (strain ATCC 19860 / DSM 7227 / CCUG 15838 / JCM 20985 / LMG 2117 / NCPPB 1011)</name>
    <name type="common">Acidovorax avenae</name>
    <dbReference type="NCBI Taxonomy" id="643561"/>
    <lineage>
        <taxon>Bacteria</taxon>
        <taxon>Pseudomonadati</taxon>
        <taxon>Pseudomonadota</taxon>
        <taxon>Betaproteobacteria</taxon>
        <taxon>Burkholderiales</taxon>
        <taxon>Comamonadaceae</taxon>
        <taxon>Paracidovorax</taxon>
    </lineage>
</organism>
<dbReference type="InterPro" id="IPR006076">
    <property type="entry name" value="FAD-dep_OxRdtase"/>
</dbReference>
<reference evidence="3" key="1">
    <citation type="submission" date="2011-02" db="EMBL/GenBank/DDBJ databases">
        <title>Complete sequence of Acidovorax avenae subsp. avenae ATCC 19860.</title>
        <authorList>
            <consortium name="US DOE Joint Genome Institute"/>
            <person name="Lucas S."/>
            <person name="Copeland A."/>
            <person name="Lapidus A."/>
            <person name="Cheng J.-F."/>
            <person name="Goodwin L."/>
            <person name="Pitluck S."/>
            <person name="Chertkov O."/>
            <person name="Held B."/>
            <person name="Detter J.C."/>
            <person name="Han C."/>
            <person name="Tapia R."/>
            <person name="Land M."/>
            <person name="Hauser L."/>
            <person name="Kyrpides N."/>
            <person name="Ivanova N."/>
            <person name="Ovchinnikova G."/>
            <person name="Pagani I."/>
            <person name="Gordon S."/>
            <person name="Woyke T."/>
        </authorList>
    </citation>
    <scope>NUCLEOTIDE SEQUENCE</scope>
    <source>
        <strain evidence="3">ATCC 19860</strain>
    </source>
</reference>
<dbReference type="SUPFAM" id="SSF51905">
    <property type="entry name" value="FAD/NAD(P)-binding domain"/>
    <property type="match status" value="1"/>
</dbReference>
<feature type="domain" description="FAD dependent oxidoreductase" evidence="2">
    <location>
        <begin position="15"/>
        <end position="378"/>
    </location>
</feature>
<dbReference type="PANTHER" id="PTHR13847:SF289">
    <property type="entry name" value="GLYCINE OXIDASE"/>
    <property type="match status" value="1"/>
</dbReference>